<dbReference type="EMBL" id="JBJQND010000014">
    <property type="protein sequence ID" value="KAL3854875.1"/>
    <property type="molecule type" value="Genomic_DNA"/>
</dbReference>
<evidence type="ECO:0000313" key="3">
    <source>
        <dbReference type="Proteomes" id="UP001634394"/>
    </source>
</evidence>
<proteinExistence type="predicted"/>
<feature type="compositionally biased region" description="Basic and acidic residues" evidence="1">
    <location>
        <begin position="14"/>
        <end position="34"/>
    </location>
</feature>
<keyword evidence="3" id="KW-1185">Reference proteome</keyword>
<comment type="caution">
    <text evidence="2">The sequence shown here is derived from an EMBL/GenBank/DDBJ whole genome shotgun (WGS) entry which is preliminary data.</text>
</comment>
<name>A0ABD3V2W6_SINWO</name>
<sequence length="98" mass="11523">MATAIAYSFMQDGENGRAREEDKRRQRRHTEYHYNQRPLTNRSFDGTGSGSCSSSPALHRGMKRRPKEDISKLENPRVRLSYYLYIIKVSVSFKYLFL</sequence>
<feature type="region of interest" description="Disordered" evidence="1">
    <location>
        <begin position="13"/>
        <end position="70"/>
    </location>
</feature>
<organism evidence="2 3">
    <name type="scientific">Sinanodonta woodiana</name>
    <name type="common">Chinese pond mussel</name>
    <name type="synonym">Anodonta woodiana</name>
    <dbReference type="NCBI Taxonomy" id="1069815"/>
    <lineage>
        <taxon>Eukaryota</taxon>
        <taxon>Metazoa</taxon>
        <taxon>Spiralia</taxon>
        <taxon>Lophotrochozoa</taxon>
        <taxon>Mollusca</taxon>
        <taxon>Bivalvia</taxon>
        <taxon>Autobranchia</taxon>
        <taxon>Heteroconchia</taxon>
        <taxon>Palaeoheterodonta</taxon>
        <taxon>Unionida</taxon>
        <taxon>Unionoidea</taxon>
        <taxon>Unionidae</taxon>
        <taxon>Unioninae</taxon>
        <taxon>Sinanodonta</taxon>
    </lineage>
</organism>
<evidence type="ECO:0000313" key="2">
    <source>
        <dbReference type="EMBL" id="KAL3854875.1"/>
    </source>
</evidence>
<dbReference type="AlphaFoldDB" id="A0ABD3V2W6"/>
<protein>
    <submittedName>
        <fullName evidence="2">Uncharacterized protein</fullName>
    </submittedName>
</protein>
<accession>A0ABD3V2W6</accession>
<evidence type="ECO:0000256" key="1">
    <source>
        <dbReference type="SAM" id="MobiDB-lite"/>
    </source>
</evidence>
<dbReference type="Proteomes" id="UP001634394">
    <property type="component" value="Unassembled WGS sequence"/>
</dbReference>
<reference evidence="2 3" key="1">
    <citation type="submission" date="2024-11" db="EMBL/GenBank/DDBJ databases">
        <title>Chromosome-level genome assembly of the freshwater bivalve Anodonta woodiana.</title>
        <authorList>
            <person name="Chen X."/>
        </authorList>
    </citation>
    <scope>NUCLEOTIDE SEQUENCE [LARGE SCALE GENOMIC DNA]</scope>
    <source>
        <strain evidence="2">MN2024</strain>
        <tissue evidence="2">Gills</tissue>
    </source>
</reference>
<gene>
    <name evidence="2" type="ORF">ACJMK2_014111</name>
</gene>
<feature type="compositionally biased region" description="Polar residues" evidence="1">
    <location>
        <begin position="37"/>
        <end position="56"/>
    </location>
</feature>